<feature type="transmembrane region" description="Helical" evidence="1">
    <location>
        <begin position="116"/>
        <end position="135"/>
    </location>
</feature>
<feature type="transmembrane region" description="Helical" evidence="1">
    <location>
        <begin position="9"/>
        <end position="35"/>
    </location>
</feature>
<keyword evidence="1" id="KW-0812">Transmembrane</keyword>
<protein>
    <submittedName>
        <fullName evidence="2">DUF998 domain-containing protein</fullName>
    </submittedName>
</protein>
<dbReference type="Proteomes" id="UP000247763">
    <property type="component" value="Chromosome"/>
</dbReference>
<feature type="transmembrane region" description="Helical" evidence="1">
    <location>
        <begin position="55"/>
        <end position="81"/>
    </location>
</feature>
<reference evidence="3" key="1">
    <citation type="submission" date="2018-05" db="EMBL/GenBank/DDBJ databases">
        <title>Genome sequencing of Phenylobacterium sp. HYN0004.</title>
        <authorList>
            <person name="Yi H."/>
            <person name="Baek C."/>
        </authorList>
    </citation>
    <scope>NUCLEOTIDE SEQUENCE [LARGE SCALE GENOMIC DNA]</scope>
    <source>
        <strain evidence="3">HYN0004</strain>
    </source>
</reference>
<evidence type="ECO:0000256" key="1">
    <source>
        <dbReference type="SAM" id="Phobius"/>
    </source>
</evidence>
<feature type="transmembrane region" description="Helical" evidence="1">
    <location>
        <begin position="88"/>
        <end position="110"/>
    </location>
</feature>
<proteinExistence type="predicted"/>
<keyword evidence="1" id="KW-0472">Membrane</keyword>
<dbReference type="AlphaFoldDB" id="A0A2Z3HR02"/>
<organism evidence="2 3">
    <name type="scientific">Phenylobacterium parvum</name>
    <dbReference type="NCBI Taxonomy" id="2201350"/>
    <lineage>
        <taxon>Bacteria</taxon>
        <taxon>Pseudomonadati</taxon>
        <taxon>Pseudomonadota</taxon>
        <taxon>Alphaproteobacteria</taxon>
        <taxon>Caulobacterales</taxon>
        <taxon>Caulobacteraceae</taxon>
        <taxon>Phenylobacterium</taxon>
    </lineage>
</organism>
<dbReference type="InterPro" id="IPR009339">
    <property type="entry name" value="DUF998"/>
</dbReference>
<gene>
    <name evidence="2" type="ORF">HYN04_11030</name>
</gene>
<dbReference type="RefSeq" id="WP_110450803.1">
    <property type="nucleotide sequence ID" value="NZ_CP029479.1"/>
</dbReference>
<feature type="transmembrane region" description="Helical" evidence="1">
    <location>
        <begin position="147"/>
        <end position="166"/>
    </location>
</feature>
<dbReference type="OrthoDB" id="7185873at2"/>
<dbReference type="KEGG" id="phb:HYN04_11030"/>
<evidence type="ECO:0000313" key="3">
    <source>
        <dbReference type="Proteomes" id="UP000247763"/>
    </source>
</evidence>
<feature type="transmembrane region" description="Helical" evidence="1">
    <location>
        <begin position="178"/>
        <end position="198"/>
    </location>
</feature>
<keyword evidence="3" id="KW-1185">Reference proteome</keyword>
<dbReference type="Pfam" id="PF06197">
    <property type="entry name" value="DUF998"/>
    <property type="match status" value="1"/>
</dbReference>
<evidence type="ECO:0000313" key="2">
    <source>
        <dbReference type="EMBL" id="AWM78237.1"/>
    </source>
</evidence>
<keyword evidence="1" id="KW-1133">Transmembrane helix</keyword>
<dbReference type="EMBL" id="CP029479">
    <property type="protein sequence ID" value="AWM78237.1"/>
    <property type="molecule type" value="Genomic_DNA"/>
</dbReference>
<name>A0A2Z3HR02_9CAUL</name>
<sequence>MRQFRRRRFLLHIGIAAPILAYVSVGIAALTWPGFDHATQYISELGGEAAPHPAIFNIGVLVSGVGAGIAGIGFALSVLALGGARVSAAVIALCFALAGVGLVVSSIYPWPDPRHLAINLGLGIQIAPLALVWALRKIEGMGRLRVFLLAVFVVMAILTVLTKHLIFKGLVNDDNVGWWERGFAIVLVGWTGVAAYVLERRLLALAKADSAVEPA</sequence>
<accession>A0A2Z3HR02</accession>